<organism evidence="2 3">
    <name type="scientific">Aspergillus brasiliensis</name>
    <dbReference type="NCBI Taxonomy" id="319629"/>
    <lineage>
        <taxon>Eukaryota</taxon>
        <taxon>Fungi</taxon>
        <taxon>Dikarya</taxon>
        <taxon>Ascomycota</taxon>
        <taxon>Pezizomycotina</taxon>
        <taxon>Eurotiomycetes</taxon>
        <taxon>Eurotiomycetidae</taxon>
        <taxon>Eurotiales</taxon>
        <taxon>Aspergillaceae</taxon>
        <taxon>Aspergillus</taxon>
        <taxon>Aspergillus subgen. Circumdati</taxon>
    </lineage>
</organism>
<protein>
    <submittedName>
        <fullName evidence="2">Uncharacterized protein</fullName>
    </submittedName>
</protein>
<comment type="caution">
    <text evidence="2">The sequence shown here is derived from an EMBL/GenBank/DDBJ whole genome shotgun (WGS) entry which is preliminary data.</text>
</comment>
<dbReference type="Proteomes" id="UP001143548">
    <property type="component" value="Unassembled WGS sequence"/>
</dbReference>
<feature type="compositionally biased region" description="Low complexity" evidence="1">
    <location>
        <begin position="26"/>
        <end position="36"/>
    </location>
</feature>
<accession>A0A9W5YNY9</accession>
<evidence type="ECO:0000256" key="1">
    <source>
        <dbReference type="SAM" id="MobiDB-lite"/>
    </source>
</evidence>
<gene>
    <name evidence="2" type="ORF">AbraCBS73388_004551</name>
</gene>
<feature type="compositionally biased region" description="Basic residues" evidence="1">
    <location>
        <begin position="69"/>
        <end position="81"/>
    </location>
</feature>
<evidence type="ECO:0000313" key="2">
    <source>
        <dbReference type="EMBL" id="GKZ19646.1"/>
    </source>
</evidence>
<dbReference type="AlphaFoldDB" id="A0A9W5YNY9"/>
<dbReference type="EMBL" id="BROQ01000021">
    <property type="protein sequence ID" value="GKZ19646.1"/>
    <property type="molecule type" value="Genomic_DNA"/>
</dbReference>
<feature type="region of interest" description="Disordered" evidence="1">
    <location>
        <begin position="1"/>
        <end position="81"/>
    </location>
</feature>
<sequence length="104" mass="11752">MRCRLRRVQTSSVTQQRSDDGDMTTRNDNTTNTTTTGVKTPPSGQYATAAADRPTAGKAIKRLSDNSSGRRRRWTGRQRRTRITLQRVAQRNTDAWTLKTNELA</sequence>
<reference evidence="2" key="1">
    <citation type="submission" date="2022-07" db="EMBL/GenBank/DDBJ databases">
        <title>Taxonomy of Aspergillus series Nigri: significant species reduction supported by multi-species coalescent approaches.</title>
        <authorList>
            <person name="Bian C."/>
            <person name="Kusuya Y."/>
            <person name="Sklenar F."/>
            <person name="D'hooge E."/>
            <person name="Yaguchi T."/>
            <person name="Takahashi H."/>
            <person name="Hubka V."/>
        </authorList>
    </citation>
    <scope>NUCLEOTIDE SEQUENCE</scope>
    <source>
        <strain evidence="2">CBS 733.88</strain>
    </source>
</reference>
<proteinExistence type="predicted"/>
<evidence type="ECO:0000313" key="3">
    <source>
        <dbReference type="Proteomes" id="UP001143548"/>
    </source>
</evidence>
<name>A0A9W5YNY9_9EURO</name>